<dbReference type="Pfam" id="PF13537">
    <property type="entry name" value="GATase_7"/>
    <property type="match status" value="1"/>
</dbReference>
<dbReference type="InterPro" id="IPR001962">
    <property type="entry name" value="Asn_synthase"/>
</dbReference>
<evidence type="ECO:0000313" key="12">
    <source>
        <dbReference type="EMBL" id="RIA55377.1"/>
    </source>
</evidence>
<keyword evidence="13" id="KW-1185">Reference proteome</keyword>
<dbReference type="GO" id="GO:0006529">
    <property type="term" value="P:asparagine biosynthetic process"/>
    <property type="evidence" value="ECO:0007669"/>
    <property type="project" value="UniProtKB-KW"/>
</dbReference>
<dbReference type="NCBIfam" id="TIGR01536">
    <property type="entry name" value="asn_synth_AEB"/>
    <property type="match status" value="1"/>
</dbReference>
<keyword evidence="6 8" id="KW-0315">Glutamine amidotransferase</keyword>
<dbReference type="EMBL" id="QXDF01000001">
    <property type="protein sequence ID" value="RIA55377.1"/>
    <property type="molecule type" value="Genomic_DNA"/>
</dbReference>
<evidence type="ECO:0000313" key="13">
    <source>
        <dbReference type="Proteomes" id="UP000266273"/>
    </source>
</evidence>
<dbReference type="Proteomes" id="UP000266273">
    <property type="component" value="Unassembled WGS sequence"/>
</dbReference>
<name>A0A397Q784_9HYPH</name>
<dbReference type="GO" id="GO:0005829">
    <property type="term" value="C:cytosol"/>
    <property type="evidence" value="ECO:0007669"/>
    <property type="project" value="TreeGrafter"/>
</dbReference>
<reference evidence="12 13" key="1">
    <citation type="submission" date="2018-08" db="EMBL/GenBank/DDBJ databases">
        <title>Genomic Encyclopedia of Archaeal and Bacterial Type Strains, Phase II (KMG-II): from individual species to whole genera.</title>
        <authorList>
            <person name="Goeker M."/>
        </authorList>
    </citation>
    <scope>NUCLEOTIDE SEQUENCE [LARGE SCALE GENOMIC DNA]</scope>
    <source>
        <strain evidence="12 13">DSM 5002</strain>
    </source>
</reference>
<gene>
    <name evidence="12" type="ORF">BXY53_0440</name>
</gene>
<evidence type="ECO:0000256" key="9">
    <source>
        <dbReference type="PIRSR" id="PIRSR001589-2"/>
    </source>
</evidence>
<evidence type="ECO:0000256" key="5">
    <source>
        <dbReference type="ARBA" id="ARBA00022840"/>
    </source>
</evidence>
<dbReference type="SUPFAM" id="SSF56235">
    <property type="entry name" value="N-terminal nucleophile aminohydrolases (Ntn hydrolases)"/>
    <property type="match status" value="1"/>
</dbReference>
<dbReference type="PANTHER" id="PTHR43284">
    <property type="entry name" value="ASPARAGINE SYNTHETASE (GLUTAMINE-HYDROLYZING)"/>
    <property type="match status" value="1"/>
</dbReference>
<feature type="domain" description="Glutamine amidotransferase type-2" evidence="11">
    <location>
        <begin position="2"/>
        <end position="219"/>
    </location>
</feature>
<dbReference type="Pfam" id="PF00733">
    <property type="entry name" value="Asn_synthase"/>
    <property type="match status" value="1"/>
</dbReference>
<keyword evidence="5 9" id="KW-0067">ATP-binding</keyword>
<evidence type="ECO:0000256" key="1">
    <source>
        <dbReference type="ARBA" id="ARBA00005187"/>
    </source>
</evidence>
<dbReference type="EC" id="6.3.5.4" evidence="3"/>
<dbReference type="InterPro" id="IPR033738">
    <property type="entry name" value="AsnB_N"/>
</dbReference>
<organism evidence="12 13">
    <name type="scientific">Dichotomicrobium thermohalophilum</name>
    <dbReference type="NCBI Taxonomy" id="933063"/>
    <lineage>
        <taxon>Bacteria</taxon>
        <taxon>Pseudomonadati</taxon>
        <taxon>Pseudomonadota</taxon>
        <taxon>Alphaproteobacteria</taxon>
        <taxon>Hyphomicrobiales</taxon>
        <taxon>Hyphomicrobiaceae</taxon>
        <taxon>Dichotomicrobium</taxon>
    </lineage>
</organism>
<keyword evidence="8" id="KW-0061">Asparagine biosynthesis</keyword>
<dbReference type="PANTHER" id="PTHR43284:SF1">
    <property type="entry name" value="ASPARAGINE SYNTHETASE"/>
    <property type="match status" value="1"/>
</dbReference>
<comment type="caution">
    <text evidence="12">The sequence shown here is derived from an EMBL/GenBank/DDBJ whole genome shotgun (WGS) entry which is preliminary data.</text>
</comment>
<dbReference type="InterPro" id="IPR014729">
    <property type="entry name" value="Rossmann-like_a/b/a_fold"/>
</dbReference>
<evidence type="ECO:0000256" key="2">
    <source>
        <dbReference type="ARBA" id="ARBA00005752"/>
    </source>
</evidence>
<dbReference type="PROSITE" id="PS51278">
    <property type="entry name" value="GATASE_TYPE_2"/>
    <property type="match status" value="1"/>
</dbReference>
<sequence length="662" mass="74785">MCGIAGIFSAAPATDRLVQRRVAMAMANRLAHRGPDDEGVWQEAERPLCLAHRRLSIIDLSAEGHQPQASHSGRYVISYNGEIYNFPSLMAELEAGAVRFRGHSDTEVMLAAFERWGLDRALEKLNGMFAFALWDRQAKVLHLVRDRMGKKPLYVGWAGRDLVFASELKALRAHPSFQGTISRRALALYSRYGDMPAPFSIYENTWQLLPGCRVTLDLSGGRIAPGADISALMEPYWDMMEVVQEARAQQEPVSDDAAIGRLDGLLRQCTAERMISDVPLGAFLSGGIDSSAVVTAMQSQSERPVKTFSIGFRETGFDEAVHAREIAAHLGTEHHEHYMSPKEALDIIPRLPTIYDEPFADVSQIPTFMVSQFARQQVTVALSGDGGDEIFGGYQRHYVVPALWQRIGWLPRRVRAAMSRAIQRVSIERWNRLVPQHPQFGERLYKLAELLPLADAAEIYDHLVAKWPDAQTPVLDAVFSRIPLTDPGRQPQGLNFAEQMMFRDGLSYLPNDILTKVDRASMAVSLEVRAPLLDPRLYAYAWSLPYAMRLRGGKGKWLLRKWLERHVPRELIERPKQGFSVPVGEWLRGPLRPWAEDLLNPDMIRRQGLLDAQAIRTCWQDHLAGRGRHAYKLWTVLMFQAWYEEYGTVAQCEPSLQQEPIA</sequence>
<dbReference type="InterPro" id="IPR006426">
    <property type="entry name" value="Asn_synth_AEB"/>
</dbReference>
<dbReference type="GO" id="GO:0005524">
    <property type="term" value="F:ATP binding"/>
    <property type="evidence" value="ECO:0007669"/>
    <property type="project" value="UniProtKB-KW"/>
</dbReference>
<feature type="active site" description="For GATase activity" evidence="8">
    <location>
        <position position="2"/>
    </location>
</feature>
<evidence type="ECO:0000256" key="6">
    <source>
        <dbReference type="ARBA" id="ARBA00022962"/>
    </source>
</evidence>
<evidence type="ECO:0000256" key="8">
    <source>
        <dbReference type="PIRSR" id="PIRSR001589-1"/>
    </source>
</evidence>
<dbReference type="Gene3D" id="3.60.20.10">
    <property type="entry name" value="Glutamine Phosphoribosylpyrophosphate, subunit 1, domain 1"/>
    <property type="match status" value="1"/>
</dbReference>
<dbReference type="InterPro" id="IPR017932">
    <property type="entry name" value="GATase_2_dom"/>
</dbReference>
<feature type="binding site" evidence="9">
    <location>
        <position position="310"/>
    </location>
    <ligand>
        <name>ATP</name>
        <dbReference type="ChEBI" id="CHEBI:30616"/>
    </ligand>
</feature>
<comment type="similarity">
    <text evidence="2">Belongs to the asparagine synthetase family.</text>
</comment>
<keyword evidence="4 9" id="KW-0547">Nucleotide-binding</keyword>
<evidence type="ECO:0000256" key="3">
    <source>
        <dbReference type="ARBA" id="ARBA00012737"/>
    </source>
</evidence>
<evidence type="ECO:0000256" key="4">
    <source>
        <dbReference type="ARBA" id="ARBA00022741"/>
    </source>
</evidence>
<dbReference type="GO" id="GO:0004066">
    <property type="term" value="F:asparagine synthase (glutamine-hydrolyzing) activity"/>
    <property type="evidence" value="ECO:0007669"/>
    <property type="project" value="UniProtKB-EC"/>
</dbReference>
<proteinExistence type="inferred from homology"/>
<dbReference type="OrthoDB" id="9763290at2"/>
<evidence type="ECO:0000256" key="10">
    <source>
        <dbReference type="PIRSR" id="PIRSR001589-3"/>
    </source>
</evidence>
<feature type="binding site" evidence="9">
    <location>
        <begin position="383"/>
        <end position="384"/>
    </location>
    <ligand>
        <name>ATP</name>
        <dbReference type="ChEBI" id="CHEBI:30616"/>
    </ligand>
</feature>
<accession>A0A397Q784</accession>
<dbReference type="RefSeq" id="WP_119060287.1">
    <property type="nucleotide sequence ID" value="NZ_QXDF01000001.1"/>
</dbReference>
<comment type="pathway">
    <text evidence="1">Amino-acid biosynthesis; L-asparagine biosynthesis; L-asparagine from L-aspartate (L-Gln route): step 1/1.</text>
</comment>
<dbReference type="InterPro" id="IPR029055">
    <property type="entry name" value="Ntn_hydrolases_N"/>
</dbReference>
<evidence type="ECO:0000256" key="7">
    <source>
        <dbReference type="ARBA" id="ARBA00048741"/>
    </source>
</evidence>
<dbReference type="CDD" id="cd01991">
    <property type="entry name" value="Asn_synthase_B_C"/>
    <property type="match status" value="1"/>
</dbReference>
<comment type="catalytic activity">
    <reaction evidence="7">
        <text>L-aspartate + L-glutamine + ATP + H2O = L-asparagine + L-glutamate + AMP + diphosphate + H(+)</text>
        <dbReference type="Rhea" id="RHEA:12228"/>
        <dbReference type="ChEBI" id="CHEBI:15377"/>
        <dbReference type="ChEBI" id="CHEBI:15378"/>
        <dbReference type="ChEBI" id="CHEBI:29985"/>
        <dbReference type="ChEBI" id="CHEBI:29991"/>
        <dbReference type="ChEBI" id="CHEBI:30616"/>
        <dbReference type="ChEBI" id="CHEBI:33019"/>
        <dbReference type="ChEBI" id="CHEBI:58048"/>
        <dbReference type="ChEBI" id="CHEBI:58359"/>
        <dbReference type="ChEBI" id="CHEBI:456215"/>
        <dbReference type="EC" id="6.3.5.4"/>
    </reaction>
</comment>
<dbReference type="SUPFAM" id="SSF52402">
    <property type="entry name" value="Adenine nucleotide alpha hydrolases-like"/>
    <property type="match status" value="1"/>
</dbReference>
<dbReference type="PIRSF" id="PIRSF001589">
    <property type="entry name" value="Asn_synthetase_glu-h"/>
    <property type="match status" value="1"/>
</dbReference>
<dbReference type="AlphaFoldDB" id="A0A397Q784"/>
<dbReference type="CDD" id="cd00712">
    <property type="entry name" value="AsnB"/>
    <property type="match status" value="1"/>
</dbReference>
<feature type="site" description="Important for beta-aspartyl-AMP intermediate formation" evidence="10">
    <location>
        <position position="385"/>
    </location>
</feature>
<dbReference type="InterPro" id="IPR051786">
    <property type="entry name" value="ASN_synthetase/amidase"/>
</dbReference>
<feature type="binding site" evidence="9">
    <location>
        <position position="105"/>
    </location>
    <ligand>
        <name>L-glutamine</name>
        <dbReference type="ChEBI" id="CHEBI:58359"/>
    </ligand>
</feature>
<evidence type="ECO:0000259" key="11">
    <source>
        <dbReference type="PROSITE" id="PS51278"/>
    </source>
</evidence>
<dbReference type="Gene3D" id="3.40.50.620">
    <property type="entry name" value="HUPs"/>
    <property type="match status" value="2"/>
</dbReference>
<keyword evidence="8" id="KW-0028">Amino-acid biosynthesis</keyword>
<protein>
    <recommendedName>
        <fullName evidence="3">asparagine synthase (glutamine-hydrolyzing)</fullName>
        <ecNumber evidence="3">6.3.5.4</ecNumber>
    </recommendedName>
</protein>